<evidence type="ECO:0000313" key="2">
    <source>
        <dbReference type="Proteomes" id="UP000775213"/>
    </source>
</evidence>
<organism evidence="1 2">
    <name type="scientific">Dendrobium chrysotoxum</name>
    <name type="common">Orchid</name>
    <dbReference type="NCBI Taxonomy" id="161865"/>
    <lineage>
        <taxon>Eukaryota</taxon>
        <taxon>Viridiplantae</taxon>
        <taxon>Streptophyta</taxon>
        <taxon>Embryophyta</taxon>
        <taxon>Tracheophyta</taxon>
        <taxon>Spermatophyta</taxon>
        <taxon>Magnoliopsida</taxon>
        <taxon>Liliopsida</taxon>
        <taxon>Asparagales</taxon>
        <taxon>Orchidaceae</taxon>
        <taxon>Epidendroideae</taxon>
        <taxon>Malaxideae</taxon>
        <taxon>Dendrobiinae</taxon>
        <taxon>Dendrobium</taxon>
    </lineage>
</organism>
<gene>
    <name evidence="1" type="ORF">IEQ34_022878</name>
</gene>
<dbReference type="GO" id="GO:0006355">
    <property type="term" value="P:regulation of DNA-templated transcription"/>
    <property type="evidence" value="ECO:0007669"/>
    <property type="project" value="InterPro"/>
</dbReference>
<evidence type="ECO:0008006" key="3">
    <source>
        <dbReference type="Google" id="ProtNLM"/>
    </source>
</evidence>
<dbReference type="PANTHER" id="PTHR31744:SF210">
    <property type="entry name" value="NAC DOMAIN-CONTAINING PROTEIN 86-LIKE"/>
    <property type="match status" value="1"/>
</dbReference>
<reference evidence="1 2" key="1">
    <citation type="journal article" date="2021" name="Hortic Res">
        <title>Chromosome-scale assembly of the Dendrobium chrysotoxum genome enhances the understanding of orchid evolution.</title>
        <authorList>
            <person name="Zhang Y."/>
            <person name="Zhang G.Q."/>
            <person name="Zhang D."/>
            <person name="Liu X.D."/>
            <person name="Xu X.Y."/>
            <person name="Sun W.H."/>
            <person name="Yu X."/>
            <person name="Zhu X."/>
            <person name="Wang Z.W."/>
            <person name="Zhao X."/>
            <person name="Zhong W.Y."/>
            <person name="Chen H."/>
            <person name="Yin W.L."/>
            <person name="Huang T."/>
            <person name="Niu S.C."/>
            <person name="Liu Z.J."/>
        </authorList>
    </citation>
    <scope>NUCLEOTIDE SEQUENCE [LARGE SCALE GENOMIC DNA]</scope>
    <source>
        <strain evidence="1">Lindl</strain>
    </source>
</reference>
<dbReference type="AlphaFoldDB" id="A0AAV7G0A6"/>
<proteinExistence type="predicted"/>
<dbReference type="InterPro" id="IPR036093">
    <property type="entry name" value="NAC_dom_sf"/>
</dbReference>
<protein>
    <recommendedName>
        <fullName evidence="3">NAC domain-containing protein</fullName>
    </recommendedName>
</protein>
<accession>A0AAV7G0A6</accession>
<dbReference type="GO" id="GO:0003677">
    <property type="term" value="F:DNA binding"/>
    <property type="evidence" value="ECO:0007669"/>
    <property type="project" value="InterPro"/>
</dbReference>
<dbReference type="Proteomes" id="UP000775213">
    <property type="component" value="Unassembled WGS sequence"/>
</dbReference>
<name>A0AAV7G0A6_DENCH</name>
<evidence type="ECO:0000313" key="1">
    <source>
        <dbReference type="EMBL" id="KAH0449078.1"/>
    </source>
</evidence>
<keyword evidence="2" id="KW-1185">Reference proteome</keyword>
<dbReference type="EMBL" id="JAGFBR010000019">
    <property type="protein sequence ID" value="KAH0449078.1"/>
    <property type="molecule type" value="Genomic_DNA"/>
</dbReference>
<dbReference type="PANTHER" id="PTHR31744">
    <property type="entry name" value="PROTEIN CUP-SHAPED COTYLEDON 2-RELATED"/>
    <property type="match status" value="1"/>
</dbReference>
<sequence>MQLPLLSSLDLTRLAPGFSFHPTDEELVSYYLKWEVDVYGAELWELPLFSRLQSHDLEWCFFTSLGCKYSNCCRTNQEESISYLRHEENPSLLCRPGIAWSTNQLAHAQILFRGQRSYSLRDSVGTENKLFVELCFSLSLSLSTFLSIHPPNNIRA</sequence>
<comment type="caution">
    <text evidence="1">The sequence shown here is derived from an EMBL/GenBank/DDBJ whole genome shotgun (WGS) entry which is preliminary data.</text>
</comment>
<dbReference type="SUPFAM" id="SSF101941">
    <property type="entry name" value="NAC domain"/>
    <property type="match status" value="1"/>
</dbReference>